<evidence type="ECO:0000313" key="1">
    <source>
        <dbReference type="EMBL" id="MDG3496402.1"/>
    </source>
</evidence>
<comment type="caution">
    <text evidence="1">The sequence shown here is derived from an EMBL/GenBank/DDBJ whole genome shotgun (WGS) entry which is preliminary data.</text>
</comment>
<organism evidence="1 2">
    <name type="scientific">Pseudanabaena catenata USMAC16</name>
    <dbReference type="NCBI Taxonomy" id="1855837"/>
    <lineage>
        <taxon>Bacteria</taxon>
        <taxon>Bacillati</taxon>
        <taxon>Cyanobacteriota</taxon>
        <taxon>Cyanophyceae</taxon>
        <taxon>Pseudanabaenales</taxon>
        <taxon>Pseudanabaenaceae</taxon>
        <taxon>Pseudanabaena</taxon>
    </lineage>
</organism>
<sequence length="240" mass="27635">MSSNLQYLTNEFDIRFYHWSILEAQREAREDFPSLRKLLNPEAQNIIKIFDSLSSELKLELALALPKFSQRNTLSLLGENLTDRDQELDHWFYNEANSHSQIIKQLEHLNSIQQVVDSKKLKSLISNELESILGKPFSRKGGLGYRTIIDCWSVKTWIDVVNGTFSYFHTIFHQDEKSIRLGPGVGISLGIWLGFNFNTARWICTTEDEAEQSAKSLSIFCAHFLNALPDLLQGLFYEKS</sequence>
<dbReference type="EMBL" id="VBTY01000181">
    <property type="protein sequence ID" value="MDG3496402.1"/>
    <property type="molecule type" value="Genomic_DNA"/>
</dbReference>
<dbReference type="RefSeq" id="WP_009628579.1">
    <property type="nucleotide sequence ID" value="NZ_VBTY01000181.1"/>
</dbReference>
<evidence type="ECO:0000313" key="2">
    <source>
        <dbReference type="Proteomes" id="UP001152872"/>
    </source>
</evidence>
<dbReference type="AlphaFoldDB" id="A0A9X4MC80"/>
<dbReference type="Proteomes" id="UP001152872">
    <property type="component" value="Unassembled WGS sequence"/>
</dbReference>
<name>A0A9X4MC80_9CYAN</name>
<proteinExistence type="predicted"/>
<gene>
    <name evidence="1" type="ORF">FEV09_17835</name>
</gene>
<protein>
    <submittedName>
        <fullName evidence="1">Uncharacterized protein</fullName>
    </submittedName>
</protein>
<keyword evidence="2" id="KW-1185">Reference proteome</keyword>
<accession>A0A9X4MC80</accession>
<reference evidence="1" key="1">
    <citation type="submission" date="2019-05" db="EMBL/GenBank/DDBJ databases">
        <title>Whole genome sequencing of Pseudanabaena catenata USMAC16.</title>
        <authorList>
            <person name="Khan Z."/>
            <person name="Omar W.M."/>
            <person name="Convey P."/>
            <person name="Merican F."/>
            <person name="Najimudin N."/>
        </authorList>
    </citation>
    <scope>NUCLEOTIDE SEQUENCE</scope>
    <source>
        <strain evidence="1">USMAC16</strain>
    </source>
</reference>